<dbReference type="Gene3D" id="3.40.50.300">
    <property type="entry name" value="P-loop containing nucleotide triphosphate hydrolases"/>
    <property type="match status" value="1"/>
</dbReference>
<sequence length="601" mass="65141">MRLRLQLTRPPALPEGASWQRLLGYLRPYRGWMAVALIAMVIGAGLGLVMPLAIGQIVNLITGDQALPIAQIALLLGLVAIGQAVAGLIQTYSLTFVGERVVTDLRLAAYQQLQRLDLAFFEQRRTGEITSRITNDVTLIQTTVTTNLATLLQGVIQLVGAVVLMIVVSWQLSGLALVLVPTLVAIAIVFGRWLRRISTTVQDRLADATSVLEETVAGVRVVRSFGREPYEIERFRTAIEATFAAAMKRARVRALFQPAMSLAVWAVLIGMLVIGGYLVSAGLLTPGDLVAFLFYAGMVAGSMGAFAGLFGQVQEALGAVTRVFELLDQQPAVADAPDAIPLPPVQGRVEFREVSFAYQRAENGQAAPVVLRNFSLAIEPGEMVALVGPSGAGKSTIVSLIPRFYDVQSGSVLIDGYDVRRVQMRSLREQIGIVPQETLLFSGSIRDNIRYGRLEASDAEVEAAARMANAHEFICQLPEGYDTPVGERGVRLSGGQRQRIAIARAILKDPRILILDEATSSLDSESERLVQEALERLMAGRTSIVIAHRLSTVQRADRIVVVVAGEVVEAGTHRQLLARGGMYARLYELQFQAPMLPIAAD</sequence>
<dbReference type="CDD" id="cd18576">
    <property type="entry name" value="ABC_6TM_bac_exporter_ABCB8_10_like"/>
    <property type="match status" value="1"/>
</dbReference>
<dbReference type="EMBL" id="LWQS01000075">
    <property type="protein sequence ID" value="OAN43797.1"/>
    <property type="molecule type" value="Genomic_DNA"/>
</dbReference>
<evidence type="ECO:0000259" key="9">
    <source>
        <dbReference type="PROSITE" id="PS50929"/>
    </source>
</evidence>
<gene>
    <name evidence="10" type="ORF">A6A03_17850</name>
</gene>
<dbReference type="GO" id="GO:0005886">
    <property type="term" value="C:plasma membrane"/>
    <property type="evidence" value="ECO:0007669"/>
    <property type="project" value="UniProtKB-SubCell"/>
</dbReference>
<organism evidence="10 11">
    <name type="scientific">Chloroflexus islandicus</name>
    <dbReference type="NCBI Taxonomy" id="1707952"/>
    <lineage>
        <taxon>Bacteria</taxon>
        <taxon>Bacillati</taxon>
        <taxon>Chloroflexota</taxon>
        <taxon>Chloroflexia</taxon>
        <taxon>Chloroflexales</taxon>
        <taxon>Chloroflexineae</taxon>
        <taxon>Chloroflexaceae</taxon>
        <taxon>Chloroflexus</taxon>
    </lineage>
</organism>
<feature type="transmembrane region" description="Helical" evidence="7">
    <location>
        <begin position="259"/>
        <end position="283"/>
    </location>
</feature>
<evidence type="ECO:0000256" key="7">
    <source>
        <dbReference type="SAM" id="Phobius"/>
    </source>
</evidence>
<dbReference type="GO" id="GO:0015421">
    <property type="term" value="F:ABC-type oligopeptide transporter activity"/>
    <property type="evidence" value="ECO:0007669"/>
    <property type="project" value="TreeGrafter"/>
</dbReference>
<dbReference type="PROSITE" id="PS50929">
    <property type="entry name" value="ABC_TM1F"/>
    <property type="match status" value="1"/>
</dbReference>
<feature type="transmembrane region" description="Helical" evidence="7">
    <location>
        <begin position="289"/>
        <end position="310"/>
    </location>
</feature>
<name>A0A178M6E1_9CHLR</name>
<feature type="transmembrane region" description="Helical" evidence="7">
    <location>
        <begin position="66"/>
        <end position="89"/>
    </location>
</feature>
<protein>
    <submittedName>
        <fullName evidence="10">ABC transporter ATP-binding protein</fullName>
    </submittedName>
</protein>
<dbReference type="STRING" id="1707952.A6A03_17850"/>
<evidence type="ECO:0000256" key="4">
    <source>
        <dbReference type="ARBA" id="ARBA00022840"/>
    </source>
</evidence>
<reference evidence="10 11" key="1">
    <citation type="submission" date="2016-04" db="EMBL/GenBank/DDBJ databases">
        <title>Chloroflexus islandicus sp. nov., a thermophilic filamentous anoxygenic phototrophic bacterium from geyser Strokkur (Iceland).</title>
        <authorList>
            <person name="Gaisin V.A."/>
            <person name="Kalashnikov A.M."/>
            <person name="Sukhacheva M.V."/>
            <person name="Grouzdev D.S."/>
            <person name="Ivanov T.M."/>
            <person name="Kuznetsov B."/>
            <person name="Gorlenko V.M."/>
        </authorList>
    </citation>
    <scope>NUCLEOTIDE SEQUENCE [LARGE SCALE GENOMIC DNA]</scope>
    <source>
        <strain evidence="11">isl-2</strain>
    </source>
</reference>
<dbReference type="InterPro" id="IPR003439">
    <property type="entry name" value="ABC_transporter-like_ATP-bd"/>
</dbReference>
<dbReference type="PANTHER" id="PTHR43394">
    <property type="entry name" value="ATP-DEPENDENT PERMEASE MDL1, MITOCHONDRIAL"/>
    <property type="match status" value="1"/>
</dbReference>
<keyword evidence="5 7" id="KW-1133">Transmembrane helix</keyword>
<evidence type="ECO:0000256" key="1">
    <source>
        <dbReference type="ARBA" id="ARBA00004651"/>
    </source>
</evidence>
<keyword evidence="4 10" id="KW-0067">ATP-binding</keyword>
<dbReference type="AlphaFoldDB" id="A0A178M6E1"/>
<evidence type="ECO:0000256" key="2">
    <source>
        <dbReference type="ARBA" id="ARBA00022692"/>
    </source>
</evidence>
<evidence type="ECO:0000313" key="10">
    <source>
        <dbReference type="EMBL" id="OAN43797.1"/>
    </source>
</evidence>
<evidence type="ECO:0000313" key="11">
    <source>
        <dbReference type="Proteomes" id="UP000078287"/>
    </source>
</evidence>
<accession>A0A178M6E1</accession>
<dbReference type="InterPro" id="IPR027417">
    <property type="entry name" value="P-loop_NTPase"/>
</dbReference>
<dbReference type="RefSeq" id="WP_066789978.1">
    <property type="nucleotide sequence ID" value="NZ_LWQS01000075.1"/>
</dbReference>
<feature type="domain" description="ABC transporter" evidence="8">
    <location>
        <begin position="349"/>
        <end position="589"/>
    </location>
</feature>
<dbReference type="InterPro" id="IPR036640">
    <property type="entry name" value="ABC1_TM_sf"/>
</dbReference>
<dbReference type="SUPFAM" id="SSF52540">
    <property type="entry name" value="P-loop containing nucleoside triphosphate hydrolases"/>
    <property type="match status" value="1"/>
</dbReference>
<dbReference type="Pfam" id="PF00664">
    <property type="entry name" value="ABC_membrane"/>
    <property type="match status" value="1"/>
</dbReference>
<evidence type="ECO:0000256" key="6">
    <source>
        <dbReference type="ARBA" id="ARBA00023136"/>
    </source>
</evidence>
<feature type="domain" description="ABC transmembrane type-1" evidence="9">
    <location>
        <begin position="34"/>
        <end position="315"/>
    </location>
</feature>
<dbReference type="Gene3D" id="1.20.1560.10">
    <property type="entry name" value="ABC transporter type 1, transmembrane domain"/>
    <property type="match status" value="1"/>
</dbReference>
<feature type="transmembrane region" description="Helical" evidence="7">
    <location>
        <begin position="174"/>
        <end position="194"/>
    </location>
</feature>
<proteinExistence type="predicted"/>
<dbReference type="FunFam" id="3.40.50.300:FF:000218">
    <property type="entry name" value="Multidrug ABC transporter ATP-binding protein"/>
    <property type="match status" value="1"/>
</dbReference>
<dbReference type="PROSITE" id="PS50893">
    <property type="entry name" value="ABC_TRANSPORTER_2"/>
    <property type="match status" value="1"/>
</dbReference>
<comment type="subcellular location">
    <subcellularLocation>
        <location evidence="1">Cell membrane</location>
        <topology evidence="1">Multi-pass membrane protein</topology>
    </subcellularLocation>
</comment>
<dbReference type="GO" id="GO:0016887">
    <property type="term" value="F:ATP hydrolysis activity"/>
    <property type="evidence" value="ECO:0007669"/>
    <property type="project" value="InterPro"/>
</dbReference>
<dbReference type="PROSITE" id="PS00211">
    <property type="entry name" value="ABC_TRANSPORTER_1"/>
    <property type="match status" value="1"/>
</dbReference>
<dbReference type="PANTHER" id="PTHR43394:SF1">
    <property type="entry name" value="ATP-BINDING CASSETTE SUB-FAMILY B MEMBER 10, MITOCHONDRIAL"/>
    <property type="match status" value="1"/>
</dbReference>
<dbReference type="OrthoDB" id="9770415at2"/>
<dbReference type="InterPro" id="IPR039421">
    <property type="entry name" value="Type_1_exporter"/>
</dbReference>
<feature type="transmembrane region" description="Helical" evidence="7">
    <location>
        <begin position="148"/>
        <end position="168"/>
    </location>
</feature>
<comment type="caution">
    <text evidence="10">The sequence shown here is derived from an EMBL/GenBank/DDBJ whole genome shotgun (WGS) entry which is preliminary data.</text>
</comment>
<evidence type="ECO:0000256" key="3">
    <source>
        <dbReference type="ARBA" id="ARBA00022741"/>
    </source>
</evidence>
<evidence type="ECO:0000256" key="5">
    <source>
        <dbReference type="ARBA" id="ARBA00022989"/>
    </source>
</evidence>
<keyword evidence="6 7" id="KW-0472">Membrane</keyword>
<dbReference type="GO" id="GO:0090374">
    <property type="term" value="P:oligopeptide export from mitochondrion"/>
    <property type="evidence" value="ECO:0007669"/>
    <property type="project" value="TreeGrafter"/>
</dbReference>
<dbReference type="SUPFAM" id="SSF90123">
    <property type="entry name" value="ABC transporter transmembrane region"/>
    <property type="match status" value="1"/>
</dbReference>
<keyword evidence="11" id="KW-1185">Reference proteome</keyword>
<dbReference type="InterPro" id="IPR003593">
    <property type="entry name" value="AAA+_ATPase"/>
</dbReference>
<dbReference type="InterPro" id="IPR011527">
    <property type="entry name" value="ABC1_TM_dom"/>
</dbReference>
<feature type="transmembrane region" description="Helical" evidence="7">
    <location>
        <begin position="31"/>
        <end position="54"/>
    </location>
</feature>
<dbReference type="Proteomes" id="UP000078287">
    <property type="component" value="Unassembled WGS sequence"/>
</dbReference>
<dbReference type="InterPro" id="IPR017871">
    <property type="entry name" value="ABC_transporter-like_CS"/>
</dbReference>
<dbReference type="PIRSF" id="PIRSF002773">
    <property type="entry name" value="ABC_prm/ATPase_B"/>
    <property type="match status" value="1"/>
</dbReference>
<keyword evidence="2 7" id="KW-0812">Transmembrane</keyword>
<dbReference type="Pfam" id="PF00005">
    <property type="entry name" value="ABC_tran"/>
    <property type="match status" value="1"/>
</dbReference>
<dbReference type="SMART" id="SM00382">
    <property type="entry name" value="AAA"/>
    <property type="match status" value="1"/>
</dbReference>
<dbReference type="GO" id="GO:0005524">
    <property type="term" value="F:ATP binding"/>
    <property type="evidence" value="ECO:0007669"/>
    <property type="project" value="UniProtKB-KW"/>
</dbReference>
<evidence type="ECO:0000259" key="8">
    <source>
        <dbReference type="PROSITE" id="PS50893"/>
    </source>
</evidence>
<keyword evidence="3" id="KW-0547">Nucleotide-binding</keyword>